<dbReference type="GO" id="GO:0030587">
    <property type="term" value="P:sorocarp development"/>
    <property type="evidence" value="ECO:0007669"/>
    <property type="project" value="EnsemblProtists"/>
</dbReference>
<dbReference type="GO" id="GO:0006281">
    <property type="term" value="P:DNA repair"/>
    <property type="evidence" value="ECO:0007669"/>
    <property type="project" value="UniProtKB-UniRule"/>
</dbReference>
<evidence type="ECO:0000256" key="3">
    <source>
        <dbReference type="ARBA" id="ARBA00022763"/>
    </source>
</evidence>
<keyword evidence="12" id="KW-1185">Reference proteome</keyword>
<evidence type="ECO:0000256" key="1">
    <source>
        <dbReference type="ARBA" id="ARBA00004123"/>
    </source>
</evidence>
<feature type="domain" description="Nse4/EID protein Nse3/MAGE-binding" evidence="10">
    <location>
        <begin position="61"/>
        <end position="116"/>
    </location>
</feature>
<evidence type="ECO:0000256" key="4">
    <source>
        <dbReference type="ARBA" id="ARBA00023172"/>
    </source>
</evidence>
<comment type="similarity">
    <text evidence="2 7">Belongs to the NSE4 family.</text>
</comment>
<dbReference type="KEGG" id="dfa:DFA_06612"/>
<keyword evidence="4 7" id="KW-0233">DNA recombination</keyword>
<dbReference type="PANTHER" id="PTHR16140:SF0">
    <property type="entry name" value="NON-STRUCTURAL MAINTENANCE OF CHROMOSOMES ELEMENT 4"/>
    <property type="match status" value="1"/>
</dbReference>
<sequence>MSKQTQQQRRQIRKDYRVLIQDTQKNKDSLVQSDSGGLLQMLEKGEQLYSQVNMPREAALDSEFLSLASQLGYEKTQRFKVAFSTFDSNGFINRLYTTLSQLGSDQDGQEEQQDDDQQDGDDDENNNNKKKRKKGRSSSTDDVQERGWKRFGANVAKQFNQTPDFDFMYGPISIEVVEKVRKQPQRRGKDEVGKLVVPEQVQDTAGANQQNETTSQRVHNMKRYLEKKKQADFIDVVTDKTSFARSVENMFYFSFLLKDGQAKLVPNQQTGALNIEAAQPPEEKDYTTGRATQRHSVVKMDYDIWKKLSQCSNQLPDFNIADGDGKKK</sequence>
<dbReference type="RefSeq" id="XP_004362313.1">
    <property type="nucleotide sequence ID" value="XM_004362256.1"/>
</dbReference>
<dbReference type="GO" id="GO:0005634">
    <property type="term" value="C:nucleus"/>
    <property type="evidence" value="ECO:0007669"/>
    <property type="project" value="UniProtKB-SubCell"/>
</dbReference>
<evidence type="ECO:0000259" key="10">
    <source>
        <dbReference type="Pfam" id="PF15412"/>
    </source>
</evidence>
<comment type="subunit">
    <text evidence="7">Component of the SMC5-SMC6 complex.</text>
</comment>
<feature type="compositionally biased region" description="Acidic residues" evidence="8">
    <location>
        <begin position="107"/>
        <end position="125"/>
    </location>
</feature>
<accession>F4PJH6</accession>
<proteinExistence type="inferred from homology"/>
<evidence type="ECO:0000313" key="11">
    <source>
        <dbReference type="EMBL" id="EGG24462.1"/>
    </source>
</evidence>
<dbReference type="Pfam" id="PF15412">
    <property type="entry name" value="Nse4-Nse3_bdg"/>
    <property type="match status" value="1"/>
</dbReference>
<dbReference type="GO" id="GO:0010628">
    <property type="term" value="P:positive regulation of gene expression"/>
    <property type="evidence" value="ECO:0007669"/>
    <property type="project" value="EnsemblProtists"/>
</dbReference>
<dbReference type="Pfam" id="PF08743">
    <property type="entry name" value="Nse4_C"/>
    <property type="match status" value="1"/>
</dbReference>
<dbReference type="GO" id="GO:0030915">
    <property type="term" value="C:Smc5-Smc6 complex"/>
    <property type="evidence" value="ECO:0007669"/>
    <property type="project" value="UniProtKB-UniRule"/>
</dbReference>
<dbReference type="Proteomes" id="UP000007797">
    <property type="component" value="Unassembled WGS sequence"/>
</dbReference>
<dbReference type="OrthoDB" id="361242at2759"/>
<keyword evidence="3 7" id="KW-0227">DNA damage</keyword>
<organism evidence="11 12">
    <name type="scientific">Cavenderia fasciculata</name>
    <name type="common">Slime mold</name>
    <name type="synonym">Dictyostelium fasciculatum</name>
    <dbReference type="NCBI Taxonomy" id="261658"/>
    <lineage>
        <taxon>Eukaryota</taxon>
        <taxon>Amoebozoa</taxon>
        <taxon>Evosea</taxon>
        <taxon>Eumycetozoa</taxon>
        <taxon>Dictyostelia</taxon>
        <taxon>Acytosteliales</taxon>
        <taxon>Cavenderiaceae</taxon>
        <taxon>Cavenderia</taxon>
    </lineage>
</organism>
<dbReference type="OMA" id="FMGINRT"/>
<evidence type="ECO:0000256" key="7">
    <source>
        <dbReference type="RuleBase" id="RU365071"/>
    </source>
</evidence>
<feature type="region of interest" description="Disordered" evidence="8">
    <location>
        <begin position="103"/>
        <end position="147"/>
    </location>
</feature>
<reference evidence="12" key="1">
    <citation type="journal article" date="2011" name="Genome Res.">
        <title>Phylogeny-wide analysis of social amoeba genomes highlights ancient origins for complex intercellular communication.</title>
        <authorList>
            <person name="Heidel A.J."/>
            <person name="Lawal H.M."/>
            <person name="Felder M."/>
            <person name="Schilde C."/>
            <person name="Helps N.R."/>
            <person name="Tunggal B."/>
            <person name="Rivero F."/>
            <person name="John U."/>
            <person name="Schleicher M."/>
            <person name="Eichinger L."/>
            <person name="Platzer M."/>
            <person name="Noegel A.A."/>
            <person name="Schaap P."/>
            <person name="Gloeckner G."/>
        </authorList>
    </citation>
    <scope>NUCLEOTIDE SEQUENCE [LARGE SCALE GENOMIC DNA]</scope>
    <source>
        <strain evidence="12">SH3</strain>
    </source>
</reference>
<name>F4PJH6_CACFS</name>
<comment type="subcellular location">
    <subcellularLocation>
        <location evidence="1 7">Nucleus</location>
    </subcellularLocation>
</comment>
<dbReference type="GO" id="GO:0006310">
    <property type="term" value="P:DNA recombination"/>
    <property type="evidence" value="ECO:0007669"/>
    <property type="project" value="UniProtKB-UniRule"/>
</dbReference>
<dbReference type="GO" id="GO:0009411">
    <property type="term" value="P:response to UV"/>
    <property type="evidence" value="ECO:0007669"/>
    <property type="project" value="EnsemblProtists"/>
</dbReference>
<dbReference type="PANTHER" id="PTHR16140">
    <property type="entry name" value="NON-STRUCTURAL MAINTENANCE OF CHROMOSOMES ELEMENT 4"/>
    <property type="match status" value="1"/>
</dbReference>
<evidence type="ECO:0000256" key="5">
    <source>
        <dbReference type="ARBA" id="ARBA00023204"/>
    </source>
</evidence>
<keyword evidence="6 7" id="KW-0539">Nucleus</keyword>
<dbReference type="GeneID" id="14876005"/>
<dbReference type="InterPro" id="IPR014854">
    <property type="entry name" value="Nse4_C"/>
</dbReference>
<evidence type="ECO:0000259" key="9">
    <source>
        <dbReference type="Pfam" id="PF08743"/>
    </source>
</evidence>
<feature type="domain" description="Non-structural maintenance of chromosome element 4 C-terminal" evidence="9">
    <location>
        <begin position="232"/>
        <end position="310"/>
    </location>
</feature>
<gene>
    <name evidence="11" type="ORF">DFA_06612</name>
</gene>
<keyword evidence="5 7" id="KW-0234">DNA repair</keyword>
<evidence type="ECO:0000256" key="2">
    <source>
        <dbReference type="ARBA" id="ARBA00008997"/>
    </source>
</evidence>
<evidence type="ECO:0000313" key="12">
    <source>
        <dbReference type="Proteomes" id="UP000007797"/>
    </source>
</evidence>
<protein>
    <recommendedName>
        <fullName evidence="7">Non-structural maintenance of chromosomes element 4</fullName>
    </recommendedName>
</protein>
<dbReference type="InterPro" id="IPR027786">
    <property type="entry name" value="Nse4/EID"/>
</dbReference>
<dbReference type="InterPro" id="IPR029225">
    <property type="entry name" value="Nse4_Nse3-bd"/>
</dbReference>
<comment type="function">
    <text evidence="7">Component of the SMC5-SMC6 complex, that promotes sister chromatid alignment after DNA damage and facilitates double-stranded DNA breaks (DSBs) repair via homologous recombination between sister chromatids.</text>
</comment>
<dbReference type="AlphaFoldDB" id="F4PJH6"/>
<evidence type="ECO:0000256" key="8">
    <source>
        <dbReference type="SAM" id="MobiDB-lite"/>
    </source>
</evidence>
<evidence type="ECO:0000256" key="6">
    <source>
        <dbReference type="ARBA" id="ARBA00023242"/>
    </source>
</evidence>
<dbReference type="EMBL" id="GL883007">
    <property type="protein sequence ID" value="EGG24462.1"/>
    <property type="molecule type" value="Genomic_DNA"/>
</dbReference>
<dbReference type="STRING" id="1054147.F4PJH6"/>